<keyword evidence="2" id="KW-1185">Reference proteome</keyword>
<organism evidence="1 2">
    <name type="scientific">Paraburkholderia piptadeniae</name>
    <dbReference type="NCBI Taxonomy" id="1701573"/>
    <lineage>
        <taxon>Bacteria</taxon>
        <taxon>Pseudomonadati</taxon>
        <taxon>Pseudomonadota</taxon>
        <taxon>Betaproteobacteria</taxon>
        <taxon>Burkholderiales</taxon>
        <taxon>Burkholderiaceae</taxon>
        <taxon>Paraburkholderia</taxon>
    </lineage>
</organism>
<protein>
    <submittedName>
        <fullName evidence="1">Uncharacterized protein</fullName>
    </submittedName>
</protein>
<sequence length="68" mass="7324">MGLGFRLGGGKRGWRGAICFGSLAKKVGGSAQLPQHVYVGLRSKLLNTICTSRGVNSLHLEIRNIESR</sequence>
<accession>A0A1N7RW65</accession>
<gene>
    <name evidence="1" type="ORF">BN2476_200092</name>
</gene>
<comment type="caution">
    <text evidence="1">The sequence shown here is derived from an EMBL/GenBank/DDBJ whole genome shotgun (WGS) entry which is preliminary data.</text>
</comment>
<reference evidence="1" key="1">
    <citation type="submission" date="2016-12" db="EMBL/GenBank/DDBJ databases">
        <authorList>
            <person name="Moulin L."/>
        </authorList>
    </citation>
    <scope>NUCLEOTIDE SEQUENCE [LARGE SCALE GENOMIC DNA]</scope>
    <source>
        <strain evidence="1">STM 7183</strain>
    </source>
</reference>
<evidence type="ECO:0000313" key="2">
    <source>
        <dbReference type="Proteomes" id="UP000195569"/>
    </source>
</evidence>
<dbReference type="EMBL" id="CYGY02000020">
    <property type="protein sequence ID" value="SIT39003.1"/>
    <property type="molecule type" value="Genomic_DNA"/>
</dbReference>
<dbReference type="AlphaFoldDB" id="A0A1N7RW65"/>
<evidence type="ECO:0000313" key="1">
    <source>
        <dbReference type="EMBL" id="SIT39003.1"/>
    </source>
</evidence>
<proteinExistence type="predicted"/>
<dbReference type="Proteomes" id="UP000195569">
    <property type="component" value="Unassembled WGS sequence"/>
</dbReference>
<name>A0A1N7RW65_9BURK</name>